<dbReference type="EMBL" id="CP058560">
    <property type="protein sequence ID" value="QUH23544.1"/>
    <property type="molecule type" value="Genomic_DNA"/>
</dbReference>
<dbReference type="InterPro" id="IPR050378">
    <property type="entry name" value="Metallo-dep_Hydrolases_sf"/>
</dbReference>
<dbReference type="InterPro" id="IPR011059">
    <property type="entry name" value="Metal-dep_hydrolase_composite"/>
</dbReference>
<dbReference type="OrthoDB" id="8791at2157"/>
<protein>
    <submittedName>
        <fullName evidence="2">Formylmethanofuran dehydrogenase subunit A</fullName>
    </submittedName>
</protein>
<dbReference type="Proteomes" id="UP000681041">
    <property type="component" value="Chromosome"/>
</dbReference>
<dbReference type="SUPFAM" id="SSF51338">
    <property type="entry name" value="Composite domain of metallo-dependent hydrolases"/>
    <property type="match status" value="2"/>
</dbReference>
<dbReference type="Gene3D" id="2.30.40.10">
    <property type="entry name" value="Urease, subunit C, domain 1"/>
    <property type="match status" value="2"/>
</dbReference>
<dbReference type="AlphaFoldDB" id="A0A8T8K4W1"/>
<dbReference type="CDD" id="cd01304">
    <property type="entry name" value="FMDH_A"/>
    <property type="match status" value="1"/>
</dbReference>
<dbReference type="PANTHER" id="PTHR11647:SF1">
    <property type="entry name" value="COLLAPSIN RESPONSE MEDIATOR PROTEIN"/>
    <property type="match status" value="1"/>
</dbReference>
<reference evidence="2" key="1">
    <citation type="submission" date="2020-07" db="EMBL/GenBank/DDBJ databases">
        <title>Methanobacterium. sp. MethCan genome.</title>
        <authorList>
            <person name="Postec A."/>
            <person name="Quemeneur M."/>
        </authorList>
    </citation>
    <scope>NUCLEOTIDE SEQUENCE</scope>
    <source>
        <strain evidence="2">MethCAN</strain>
    </source>
</reference>
<dbReference type="Gene3D" id="3.20.20.140">
    <property type="entry name" value="Metal-dependent hydrolases"/>
    <property type="match status" value="1"/>
</dbReference>
<evidence type="ECO:0000313" key="2">
    <source>
        <dbReference type="EMBL" id="QUH23544.1"/>
    </source>
</evidence>
<dbReference type="Pfam" id="PF07969">
    <property type="entry name" value="Amidohydro_3"/>
    <property type="match status" value="1"/>
</dbReference>
<feature type="domain" description="Amidohydrolase 3" evidence="1">
    <location>
        <begin position="40"/>
        <end position="505"/>
    </location>
</feature>
<dbReference type="KEGG" id="meme:HYG87_07105"/>
<gene>
    <name evidence="2" type="ORF">HYG87_07105</name>
</gene>
<dbReference type="GeneID" id="64820520"/>
<dbReference type="NCBIfam" id="NF042911">
    <property type="entry name" value="FMH_DH_FwdA"/>
    <property type="match status" value="1"/>
</dbReference>
<name>A0A8T8K4W1_9EURY</name>
<dbReference type="InterPro" id="IPR032466">
    <property type="entry name" value="Metal_Hydrolase"/>
</dbReference>
<evidence type="ECO:0000313" key="3">
    <source>
        <dbReference type="Proteomes" id="UP000681041"/>
    </source>
</evidence>
<sequence length="573" mass="63024">MERIIKNGVVYCPLNGINGEKMDISIKDGKIVESVSDDAEVFDASGQIVMPGAVEVHSHIAGAKVNVGRMIRPEDSKKDAEATVEATHRRAGSGFSVPSTHMTGYRYAQMGYTTAMEAAMPPLLARHTHEELQATPILDHAAFPLFGNNWFVMDYLGEGDIDSCAAYASWLLKATKGYAIKIVNPCGTEAWGWGGNVHGIHDTAPHFKVTPAEMIKGLAEVNEKLRLPHSIHLHCNDLGHPGNYETTIESFEVPKGIKVNPATGSRDTIVHGTHVQYHSYAGTSWRDFESAADKVADYVNKNDHITIDIGQVTLDETTTMTADGPMEYDLHSLNGLKWANCDVEMETGSGVVPFIYSAKAPVPAVQWAIGMELSLLVKDPAKICLTTDSPNAGPFTRYPRIFAWLMSNQYREDMLENKLHKWAQKRSSIATIDREFSFYEIAQATRGTPAKVLGLSDLKGHLGAGADADVAVYNMNPDTIDPSSDYMAIEQGFQKASMVFKDGELAVKDGEVINTGLKGKTFWADTQVEQNSYNAVLKEVERQFVKYYSIGFKNYPVEDEYISKSAPIKGVML</sequence>
<organism evidence="2 3">
    <name type="scientific">Methanobacterium alkalithermotolerans</name>
    <dbReference type="NCBI Taxonomy" id="2731220"/>
    <lineage>
        <taxon>Archaea</taxon>
        <taxon>Methanobacteriati</taxon>
        <taxon>Methanobacteriota</taxon>
        <taxon>Methanomada group</taxon>
        <taxon>Methanobacteria</taxon>
        <taxon>Methanobacteriales</taxon>
        <taxon>Methanobacteriaceae</taxon>
        <taxon>Methanobacterium</taxon>
    </lineage>
</organism>
<proteinExistence type="predicted"/>
<dbReference type="PIRSF" id="PIRSF006453">
    <property type="entry name" value="FwdA"/>
    <property type="match status" value="1"/>
</dbReference>
<dbReference type="PANTHER" id="PTHR11647">
    <property type="entry name" value="HYDRANTOINASE/DIHYDROPYRIMIDINASE FAMILY MEMBER"/>
    <property type="match status" value="1"/>
</dbReference>
<dbReference type="InterPro" id="IPR053635">
    <property type="entry name" value="Metallo-hydrolase_FwdA/FmdA"/>
</dbReference>
<dbReference type="NCBIfam" id="TIGR03121">
    <property type="entry name" value="one_C_dehyd_A"/>
    <property type="match status" value="1"/>
</dbReference>
<dbReference type="InterPro" id="IPR012027">
    <property type="entry name" value="Formylmethanofuran_DH_asu"/>
</dbReference>
<dbReference type="RefSeq" id="WP_211532501.1">
    <property type="nucleotide sequence ID" value="NZ_CP058560.1"/>
</dbReference>
<dbReference type="GO" id="GO:0016810">
    <property type="term" value="F:hydrolase activity, acting on carbon-nitrogen (but not peptide) bonds"/>
    <property type="evidence" value="ECO:0007669"/>
    <property type="project" value="InterPro"/>
</dbReference>
<evidence type="ECO:0000259" key="1">
    <source>
        <dbReference type="Pfam" id="PF07969"/>
    </source>
</evidence>
<dbReference type="SUPFAM" id="SSF51556">
    <property type="entry name" value="Metallo-dependent hydrolases"/>
    <property type="match status" value="1"/>
</dbReference>
<dbReference type="InterPro" id="IPR013108">
    <property type="entry name" value="Amidohydro_3"/>
</dbReference>
<accession>A0A8T8K4W1</accession>
<keyword evidence="3" id="KW-1185">Reference proteome</keyword>